<name>A0A4Q7IS76_9GAMM</name>
<organism evidence="10 11">
    <name type="scientific">Pseudoalteromonas phenolica</name>
    <dbReference type="NCBI Taxonomy" id="161398"/>
    <lineage>
        <taxon>Bacteria</taxon>
        <taxon>Pseudomonadati</taxon>
        <taxon>Pseudomonadota</taxon>
        <taxon>Gammaproteobacteria</taxon>
        <taxon>Alteromonadales</taxon>
        <taxon>Pseudoalteromonadaceae</taxon>
        <taxon>Pseudoalteromonas</taxon>
    </lineage>
</organism>
<dbReference type="Gene3D" id="3.30.470.30">
    <property type="entry name" value="DNA ligase/mRNA capping enzyme"/>
    <property type="match status" value="1"/>
</dbReference>
<evidence type="ECO:0000259" key="8">
    <source>
        <dbReference type="Pfam" id="PF01068"/>
    </source>
</evidence>
<feature type="chain" id="PRO_5020206588" evidence="7">
    <location>
        <begin position="23"/>
        <end position="278"/>
    </location>
</feature>
<keyword evidence="4" id="KW-0227">DNA damage</keyword>
<evidence type="ECO:0000313" key="10">
    <source>
        <dbReference type="EMBL" id="RZQ54812.1"/>
    </source>
</evidence>
<keyword evidence="3" id="KW-0235">DNA replication</keyword>
<evidence type="ECO:0000256" key="2">
    <source>
        <dbReference type="ARBA" id="ARBA00022598"/>
    </source>
</evidence>
<dbReference type="PANTHER" id="PTHR47810:SF1">
    <property type="entry name" value="DNA LIGASE B"/>
    <property type="match status" value="1"/>
</dbReference>
<comment type="catalytic activity">
    <reaction evidence="6">
        <text>ATP + (deoxyribonucleotide)n-3'-hydroxyl + 5'-phospho-(deoxyribonucleotide)m = (deoxyribonucleotide)n+m + AMP + diphosphate.</text>
        <dbReference type="EC" id="6.5.1.1"/>
    </reaction>
</comment>
<dbReference type="InterPro" id="IPR012310">
    <property type="entry name" value="DNA_ligase_ATP-dep_cent"/>
</dbReference>
<dbReference type="Gene3D" id="3.30.1490.70">
    <property type="match status" value="1"/>
</dbReference>
<keyword evidence="7" id="KW-0732">Signal</keyword>
<dbReference type="GO" id="GO:0003910">
    <property type="term" value="F:DNA ligase (ATP) activity"/>
    <property type="evidence" value="ECO:0007669"/>
    <property type="project" value="UniProtKB-EC"/>
</dbReference>
<dbReference type="InterPro" id="IPR050326">
    <property type="entry name" value="NAD_dep_DNA_ligaseB"/>
</dbReference>
<proteinExistence type="predicted"/>
<feature type="signal peptide" evidence="7">
    <location>
        <begin position="1"/>
        <end position="22"/>
    </location>
</feature>
<evidence type="ECO:0000256" key="5">
    <source>
        <dbReference type="ARBA" id="ARBA00023204"/>
    </source>
</evidence>
<evidence type="ECO:0000256" key="3">
    <source>
        <dbReference type="ARBA" id="ARBA00022705"/>
    </source>
</evidence>
<dbReference type="Pfam" id="PF01068">
    <property type="entry name" value="DNA_ligase_A_M"/>
    <property type="match status" value="1"/>
</dbReference>
<dbReference type="CDD" id="cd08041">
    <property type="entry name" value="OBF_kDNA_ligase_like"/>
    <property type="match status" value="1"/>
</dbReference>
<dbReference type="AlphaFoldDB" id="A0A4Q7IS76"/>
<dbReference type="SUPFAM" id="SSF56091">
    <property type="entry name" value="DNA ligase/mRNA capping enzyme, catalytic domain"/>
    <property type="match status" value="1"/>
</dbReference>
<evidence type="ECO:0000256" key="6">
    <source>
        <dbReference type="ARBA" id="ARBA00034003"/>
    </source>
</evidence>
<dbReference type="GO" id="GO:0006281">
    <property type="term" value="P:DNA repair"/>
    <property type="evidence" value="ECO:0007669"/>
    <property type="project" value="UniProtKB-KW"/>
</dbReference>
<dbReference type="Proteomes" id="UP000291338">
    <property type="component" value="Unassembled WGS sequence"/>
</dbReference>
<dbReference type="InterPro" id="IPR029319">
    <property type="entry name" value="DNA_ligase_OB"/>
</dbReference>
<dbReference type="Gene3D" id="2.40.50.140">
    <property type="entry name" value="Nucleic acid-binding proteins"/>
    <property type="match status" value="1"/>
</dbReference>
<comment type="caution">
    <text evidence="10">The sequence shown here is derived from an EMBL/GenBank/DDBJ whole genome shotgun (WGS) entry which is preliminary data.</text>
</comment>
<keyword evidence="5" id="KW-0234">DNA repair</keyword>
<dbReference type="EMBL" id="PPSX01000009">
    <property type="protein sequence ID" value="RZQ54812.1"/>
    <property type="molecule type" value="Genomic_DNA"/>
</dbReference>
<dbReference type="GO" id="GO:0005524">
    <property type="term" value="F:ATP binding"/>
    <property type="evidence" value="ECO:0007669"/>
    <property type="project" value="InterPro"/>
</dbReference>
<comment type="cofactor">
    <cofactor evidence="1">
        <name>a divalent metal cation</name>
        <dbReference type="ChEBI" id="CHEBI:60240"/>
    </cofactor>
</comment>
<gene>
    <name evidence="10" type="ORF">C1E23_02040</name>
</gene>
<dbReference type="Pfam" id="PF14743">
    <property type="entry name" value="DNA_ligase_OB_2"/>
    <property type="match status" value="1"/>
</dbReference>
<reference evidence="10 11" key="1">
    <citation type="submission" date="2018-01" db="EMBL/GenBank/DDBJ databases">
        <title>Co-occurrence of chitin degradation, pigmentation and bioactivity in marine Pseudoalteromonas.</title>
        <authorList>
            <person name="Paulsen S."/>
            <person name="Gram L."/>
            <person name="Machado H."/>
        </authorList>
    </citation>
    <scope>NUCLEOTIDE SEQUENCE [LARGE SCALE GENOMIC DNA]</scope>
    <source>
        <strain evidence="10 11">S3898</strain>
    </source>
</reference>
<protein>
    <submittedName>
        <fullName evidence="10">DNA ligase</fullName>
    </submittedName>
</protein>
<dbReference type="NCBIfam" id="NF006592">
    <property type="entry name" value="PRK09125.1"/>
    <property type="match status" value="1"/>
</dbReference>
<evidence type="ECO:0000259" key="9">
    <source>
        <dbReference type="Pfam" id="PF14743"/>
    </source>
</evidence>
<feature type="domain" description="DNA ligase OB-like" evidence="9">
    <location>
        <begin position="209"/>
        <end position="275"/>
    </location>
</feature>
<dbReference type="GO" id="GO:0006260">
    <property type="term" value="P:DNA replication"/>
    <property type="evidence" value="ECO:0007669"/>
    <property type="project" value="UniProtKB-KW"/>
</dbReference>
<dbReference type="PANTHER" id="PTHR47810">
    <property type="entry name" value="DNA LIGASE"/>
    <property type="match status" value="1"/>
</dbReference>
<evidence type="ECO:0000313" key="11">
    <source>
        <dbReference type="Proteomes" id="UP000291338"/>
    </source>
</evidence>
<evidence type="ECO:0000256" key="7">
    <source>
        <dbReference type="SAM" id="SignalP"/>
    </source>
</evidence>
<accession>A0A4Q7IS76</accession>
<evidence type="ECO:0000256" key="1">
    <source>
        <dbReference type="ARBA" id="ARBA00001968"/>
    </source>
</evidence>
<evidence type="ECO:0000256" key="4">
    <source>
        <dbReference type="ARBA" id="ARBA00022763"/>
    </source>
</evidence>
<dbReference type="CDD" id="cd07896">
    <property type="entry name" value="Adenylation_kDNA_ligase_like"/>
    <property type="match status" value="1"/>
</dbReference>
<dbReference type="SUPFAM" id="SSF50249">
    <property type="entry name" value="Nucleic acid-binding proteins"/>
    <property type="match status" value="1"/>
</dbReference>
<dbReference type="GO" id="GO:0006310">
    <property type="term" value="P:DNA recombination"/>
    <property type="evidence" value="ECO:0007669"/>
    <property type="project" value="InterPro"/>
</dbReference>
<keyword evidence="2 10" id="KW-0436">Ligase</keyword>
<dbReference type="InterPro" id="IPR012340">
    <property type="entry name" value="NA-bd_OB-fold"/>
</dbReference>
<sequence>MRMYYFYFLAFLFLSSPSWVNASPVQLASIFNDSHQVEHYLVSEKYDGVRAIWDGTQLITRRGNSIHAPPWFTEKLPNTYLDGELWVDYGQFEFVSGLARQLNGNDEDWLKVKYMIFDMPKVSGVFAERYKKYVHLVSVLKQPHIQAVQQQSFASRAQLDDYFDKVVARGGEGIMLHLATATHLAGRSPQLLKYKPYSDAEAVVIGYSEGKGKYQGKTGALIVRNLDDGIEFKVGSGLTDALRAKPPHIGTVITYRYQDKTKYNKPRFARFLRVREIF</sequence>
<feature type="domain" description="ATP-dependent DNA ligase family profile" evidence="8">
    <location>
        <begin position="37"/>
        <end position="195"/>
    </location>
</feature>